<reference evidence="1 2" key="1">
    <citation type="submission" date="2019-03" db="EMBL/GenBank/DDBJ databases">
        <authorList>
            <person name="Kim M.K.M."/>
        </authorList>
    </citation>
    <scope>NUCLEOTIDE SEQUENCE [LARGE SCALE GENOMIC DNA]</scope>
    <source>
        <strain evidence="1 2">18JY21-1</strain>
    </source>
</reference>
<accession>A0A4R4E1B2</accession>
<dbReference type="AlphaFoldDB" id="A0A4R4E1B2"/>
<dbReference type="OrthoDB" id="2902148at2"/>
<dbReference type="RefSeq" id="WP_132420120.1">
    <property type="nucleotide sequence ID" value="NZ_SKFG01000034.1"/>
</dbReference>
<sequence length="336" mass="38213">MGNRKKQNTVPASIKWRKWGFNQGLADAYNDKSVAIDKHDLLFHVNRLWVLRLQSSGMPKHLLSPYYAAARGYIQGYYRAGIIPQEDFMLIPTNKTVGVIISMQMDEKLAYKQLIQLAKLPLHQIICIVSGSNEQLTQVIRQSSAIAQIYNNEPHIPESSRTVGARLAKSDILLFLDGKSVVPAKKLLPYLMEITNGADIVLNDNGLKAQVKPFYQRNMLEVTNEFINYCLGRPELGSSSLEETPHAMTRSACELINPSNLVVPSQAYMMAMLRGLDIRLVRTNYAKIKVKDSQIPPFNRELHDQMEALRLLIQARGNRLQFEDILRMREYAKESI</sequence>
<keyword evidence="2" id="KW-1185">Reference proteome</keyword>
<evidence type="ECO:0000313" key="1">
    <source>
        <dbReference type="EMBL" id="TCZ73196.1"/>
    </source>
</evidence>
<name>A0A4R4E1B2_9BACL</name>
<dbReference type="CDD" id="cd00761">
    <property type="entry name" value="Glyco_tranf_GTA_type"/>
    <property type="match status" value="1"/>
</dbReference>
<gene>
    <name evidence="1" type="ORF">E0485_21490</name>
</gene>
<evidence type="ECO:0000313" key="2">
    <source>
        <dbReference type="Proteomes" id="UP000295418"/>
    </source>
</evidence>
<dbReference type="Proteomes" id="UP000295418">
    <property type="component" value="Unassembled WGS sequence"/>
</dbReference>
<organism evidence="1 2">
    <name type="scientific">Paenibacillus albiflavus</name>
    <dbReference type="NCBI Taxonomy" id="2545760"/>
    <lineage>
        <taxon>Bacteria</taxon>
        <taxon>Bacillati</taxon>
        <taxon>Bacillota</taxon>
        <taxon>Bacilli</taxon>
        <taxon>Bacillales</taxon>
        <taxon>Paenibacillaceae</taxon>
        <taxon>Paenibacillus</taxon>
    </lineage>
</organism>
<proteinExistence type="predicted"/>
<comment type="caution">
    <text evidence="1">The sequence shown here is derived from an EMBL/GenBank/DDBJ whole genome shotgun (WGS) entry which is preliminary data.</text>
</comment>
<protein>
    <recommendedName>
        <fullName evidence="3">Glycosyltransferase</fullName>
    </recommendedName>
</protein>
<evidence type="ECO:0008006" key="3">
    <source>
        <dbReference type="Google" id="ProtNLM"/>
    </source>
</evidence>
<dbReference type="EMBL" id="SKFG01000034">
    <property type="protein sequence ID" value="TCZ73196.1"/>
    <property type="molecule type" value="Genomic_DNA"/>
</dbReference>